<dbReference type="CDD" id="cd00070">
    <property type="entry name" value="GLECT"/>
    <property type="match status" value="1"/>
</dbReference>
<evidence type="ECO:0000313" key="6">
    <source>
        <dbReference type="EMBL" id="KAF7487901.1"/>
    </source>
</evidence>
<proteinExistence type="predicted"/>
<evidence type="ECO:0000256" key="1">
    <source>
        <dbReference type="ARBA" id="ARBA00022734"/>
    </source>
</evidence>
<dbReference type="Gene3D" id="2.60.120.200">
    <property type="match status" value="1"/>
</dbReference>
<dbReference type="SMART" id="SM00276">
    <property type="entry name" value="GLECT"/>
    <property type="match status" value="1"/>
</dbReference>
<evidence type="ECO:0000313" key="8">
    <source>
        <dbReference type="Proteomes" id="UP000070412"/>
    </source>
</evidence>
<organism evidence="6">
    <name type="scientific">Sarcoptes scabiei</name>
    <name type="common">Itch mite</name>
    <name type="synonym">Acarus scabiei</name>
    <dbReference type="NCBI Taxonomy" id="52283"/>
    <lineage>
        <taxon>Eukaryota</taxon>
        <taxon>Metazoa</taxon>
        <taxon>Ecdysozoa</taxon>
        <taxon>Arthropoda</taxon>
        <taxon>Chelicerata</taxon>
        <taxon>Arachnida</taxon>
        <taxon>Acari</taxon>
        <taxon>Acariformes</taxon>
        <taxon>Sarcoptiformes</taxon>
        <taxon>Astigmata</taxon>
        <taxon>Psoroptidia</taxon>
        <taxon>Sarcoptoidea</taxon>
        <taxon>Sarcoptidae</taxon>
        <taxon>Sarcoptinae</taxon>
        <taxon>Sarcoptes</taxon>
    </lineage>
</organism>
<keyword evidence="4" id="KW-0812">Transmembrane</keyword>
<dbReference type="InterPro" id="IPR013320">
    <property type="entry name" value="ConA-like_dom_sf"/>
</dbReference>
<keyword evidence="8" id="KW-1185">Reference proteome</keyword>
<dbReference type="SUPFAM" id="SSF49899">
    <property type="entry name" value="Concanavalin A-like lectins/glucanases"/>
    <property type="match status" value="1"/>
</dbReference>
<dbReference type="AlphaFoldDB" id="A0A834R0V3"/>
<dbReference type="OrthoDB" id="6251307at2759"/>
<keyword evidence="4" id="KW-1133">Transmembrane helix</keyword>
<feature type="compositionally biased region" description="Low complexity" evidence="3">
    <location>
        <begin position="328"/>
        <end position="339"/>
    </location>
</feature>
<evidence type="ECO:0000313" key="7">
    <source>
        <dbReference type="EnsemblMetazoa" id="KAF7487901.1"/>
    </source>
</evidence>
<evidence type="ECO:0000259" key="5">
    <source>
        <dbReference type="PROSITE" id="PS51304"/>
    </source>
</evidence>
<dbReference type="GO" id="GO:0016936">
    <property type="term" value="F:galactoside binding"/>
    <property type="evidence" value="ECO:0007669"/>
    <property type="project" value="TreeGrafter"/>
</dbReference>
<reference evidence="7" key="3">
    <citation type="submission" date="2022-06" db="UniProtKB">
        <authorList>
            <consortium name="EnsemblMetazoa"/>
        </authorList>
    </citation>
    <scope>IDENTIFICATION</scope>
</reference>
<dbReference type="GO" id="GO:0030246">
    <property type="term" value="F:carbohydrate binding"/>
    <property type="evidence" value="ECO:0007669"/>
    <property type="project" value="UniProtKB-UniRule"/>
</dbReference>
<gene>
    <name evidence="6" type="ORF">SSS_6720</name>
</gene>
<feature type="domain" description="Galectin" evidence="5">
    <location>
        <begin position="10"/>
        <end position="143"/>
    </location>
</feature>
<evidence type="ECO:0000256" key="3">
    <source>
        <dbReference type="SAM" id="MobiDB-lite"/>
    </source>
</evidence>
<evidence type="ECO:0000256" key="4">
    <source>
        <dbReference type="SAM" id="Phobius"/>
    </source>
</evidence>
<keyword evidence="4" id="KW-0472">Membrane</keyword>
<dbReference type="Pfam" id="PF00337">
    <property type="entry name" value="Gal-bind_lectin"/>
    <property type="match status" value="1"/>
</dbReference>
<dbReference type="SMART" id="SM00908">
    <property type="entry name" value="Gal-bind_lectin"/>
    <property type="match status" value="1"/>
</dbReference>
<dbReference type="PROSITE" id="PS51304">
    <property type="entry name" value="GALECTIN"/>
    <property type="match status" value="1"/>
</dbReference>
<reference evidence="6" key="2">
    <citation type="submission" date="2020-01" db="EMBL/GenBank/DDBJ databases">
        <authorList>
            <person name="Korhonen P.K.K."/>
            <person name="Guangxu M.G."/>
            <person name="Wang T.W."/>
            <person name="Stroehlein A.J.S."/>
            <person name="Young N.D."/>
            <person name="Ang C.-S.A."/>
            <person name="Fernando D.W.F."/>
            <person name="Lu H.L."/>
            <person name="Taylor S.T."/>
            <person name="Ehtesham M.E.M."/>
            <person name="Najaraj S.H.N."/>
            <person name="Harsha G.H.G."/>
            <person name="Madugundu A.M."/>
            <person name="Renuse S.R."/>
            <person name="Holt D.H."/>
            <person name="Pandey A.P."/>
            <person name="Papenfuss A.P."/>
            <person name="Gasser R.B.G."/>
            <person name="Fischer K.F."/>
        </authorList>
    </citation>
    <scope>NUCLEOTIDE SEQUENCE</scope>
    <source>
        <strain evidence="6">SSS_KF_BRIS2020</strain>
    </source>
</reference>
<protein>
    <recommendedName>
        <fullName evidence="2">Galectin</fullName>
    </recommendedName>
</protein>
<dbReference type="InterPro" id="IPR001079">
    <property type="entry name" value="Galectin_CRD"/>
</dbReference>
<dbReference type="EMBL" id="WVUK01000066">
    <property type="protein sequence ID" value="KAF7487901.1"/>
    <property type="molecule type" value="Genomic_DNA"/>
</dbReference>
<dbReference type="Proteomes" id="UP000070412">
    <property type="component" value="Unassembled WGS sequence"/>
</dbReference>
<keyword evidence="1 2" id="KW-0430">Lectin</keyword>
<feature type="transmembrane region" description="Helical" evidence="4">
    <location>
        <begin position="290"/>
        <end position="311"/>
    </location>
</feature>
<dbReference type="EnsemblMetazoa" id="SSS_6720s_mrna">
    <property type="protein sequence ID" value="KAF7487901.1"/>
    <property type="gene ID" value="SSS_6720"/>
</dbReference>
<dbReference type="PANTHER" id="PTHR11346:SF176">
    <property type="entry name" value="32 KDA BETA-GALACTOSIDE-BINDING LECTIN LEC-3"/>
    <property type="match status" value="1"/>
</dbReference>
<accession>A0A834R0V3</accession>
<dbReference type="PANTHER" id="PTHR11346">
    <property type="entry name" value="GALECTIN"/>
    <property type="match status" value="1"/>
</dbReference>
<evidence type="ECO:0000256" key="2">
    <source>
        <dbReference type="RuleBase" id="RU102079"/>
    </source>
</evidence>
<name>A0A834R0V3_SARSC</name>
<dbReference type="InterPro" id="IPR044156">
    <property type="entry name" value="Galectin-like"/>
</dbReference>
<feature type="region of interest" description="Disordered" evidence="3">
    <location>
        <begin position="319"/>
        <end position="339"/>
    </location>
</feature>
<sequence>MHLNYPPVPSVNPLNERLAIGGVILIHGHPSPNANFFAIALQNGPSNNFSDDVALYLSSTFTPPARIIRNSLIYNQWGPEESFGGQPLLLGQPFEIMILVESSEYKIAINKQHFTEFKHRLPFDRITHLAITGEVQIDSVSIWYNPNNPQPSTGFYPPLPTDPIVGYGGAPYPTNEQALPSQYGPPYPPPPPYEVGNYNNPYHPSMAMGTPQVNPSYPDQTNKKSGGIGNMIGSAIAGVTGGAAANAIGSKIFGGGNRCGQRSIIPGFPGSSSGGCNQGGYPKKHKKSSAIPIAGLAAGAGAAALGAALLSKPIKKAFKHKHHKHWGHGSSSSSSSEEE</sequence>
<reference evidence="8" key="1">
    <citation type="journal article" date="2020" name="PLoS Negl. Trop. Dis.">
        <title>High-quality nuclear genome for Sarcoptes scabiei-A critical resource for a neglected parasite.</title>
        <authorList>
            <person name="Korhonen P.K."/>
            <person name="Gasser R.B."/>
            <person name="Ma G."/>
            <person name="Wang T."/>
            <person name="Stroehlein A.J."/>
            <person name="Young N.D."/>
            <person name="Ang C.S."/>
            <person name="Fernando D.D."/>
            <person name="Lu H.C."/>
            <person name="Taylor S."/>
            <person name="Reynolds S.L."/>
            <person name="Mofiz E."/>
            <person name="Najaraj S.H."/>
            <person name="Gowda H."/>
            <person name="Madugundu A."/>
            <person name="Renuse S."/>
            <person name="Holt D."/>
            <person name="Pandey A."/>
            <person name="Papenfuss A.T."/>
            <person name="Fischer K."/>
        </authorList>
    </citation>
    <scope>NUCLEOTIDE SEQUENCE [LARGE SCALE GENOMIC DNA]</scope>
</reference>